<accession>A0ABV2K7L7</accession>
<sequence length="73" mass="8853">MKMVVVFNLCRQIGKGLEKKQANRLVEKLNKYFHTELSGEDLHLIYLELCYRSKFEDFKDFIKRGFPIEELRR</sequence>
<keyword evidence="2" id="KW-1185">Reference proteome</keyword>
<gene>
    <name evidence="1" type="ORF">ABIC55_002168</name>
</gene>
<comment type="caution">
    <text evidence="1">The sequence shown here is derived from an EMBL/GenBank/DDBJ whole genome shotgun (WGS) entry which is preliminary data.</text>
</comment>
<organism evidence="1 2">
    <name type="scientific">Sporosarcina psychrophila</name>
    <name type="common">Bacillus psychrophilus</name>
    <dbReference type="NCBI Taxonomy" id="1476"/>
    <lineage>
        <taxon>Bacteria</taxon>
        <taxon>Bacillati</taxon>
        <taxon>Bacillota</taxon>
        <taxon>Bacilli</taxon>
        <taxon>Bacillales</taxon>
        <taxon>Caryophanaceae</taxon>
        <taxon>Sporosarcina</taxon>
    </lineage>
</organism>
<dbReference type="EMBL" id="JBEPME010000002">
    <property type="protein sequence ID" value="MET3657081.1"/>
    <property type="molecule type" value="Genomic_DNA"/>
</dbReference>
<name>A0ABV2K7L7_SPOPS</name>
<dbReference type="Proteomes" id="UP001549104">
    <property type="component" value="Unassembled WGS sequence"/>
</dbReference>
<proteinExistence type="predicted"/>
<protein>
    <submittedName>
        <fullName evidence="1">Uncharacterized protein</fullName>
    </submittedName>
</protein>
<evidence type="ECO:0000313" key="2">
    <source>
        <dbReference type="Proteomes" id="UP001549104"/>
    </source>
</evidence>
<evidence type="ECO:0000313" key="1">
    <source>
        <dbReference type="EMBL" id="MET3657081.1"/>
    </source>
</evidence>
<reference evidence="1 2" key="1">
    <citation type="submission" date="2024-06" db="EMBL/GenBank/DDBJ databases">
        <title>Sorghum-associated microbial communities from plants grown in Nebraska, USA.</title>
        <authorList>
            <person name="Schachtman D."/>
        </authorList>
    </citation>
    <scope>NUCLEOTIDE SEQUENCE [LARGE SCALE GENOMIC DNA]</scope>
    <source>
        <strain evidence="1 2">1288</strain>
    </source>
</reference>